<dbReference type="InterPro" id="IPR013611">
    <property type="entry name" value="Transp-assoc_OB_typ2"/>
</dbReference>
<dbReference type="InterPro" id="IPR050093">
    <property type="entry name" value="ABC_SmlMolc_Importer"/>
</dbReference>
<dbReference type="RefSeq" id="WP_207878725.1">
    <property type="nucleotide sequence ID" value="NZ_JAFVMF010000001.1"/>
</dbReference>
<gene>
    <name evidence="5" type="ORF">J2D73_01655</name>
</gene>
<feature type="domain" description="ABC transporter" evidence="4">
    <location>
        <begin position="10"/>
        <end position="240"/>
    </location>
</feature>
<dbReference type="PROSITE" id="PS50893">
    <property type="entry name" value="ABC_TRANSPORTER_2"/>
    <property type="match status" value="1"/>
</dbReference>
<dbReference type="SUPFAM" id="SSF50331">
    <property type="entry name" value="MOP-like"/>
    <property type="match status" value="1"/>
</dbReference>
<dbReference type="SUPFAM" id="SSF52540">
    <property type="entry name" value="P-loop containing nucleoside triphosphate hydrolases"/>
    <property type="match status" value="1"/>
</dbReference>
<dbReference type="Gene3D" id="3.40.50.300">
    <property type="entry name" value="P-loop containing nucleotide triphosphate hydrolases"/>
    <property type="match status" value="1"/>
</dbReference>
<evidence type="ECO:0000313" key="5">
    <source>
        <dbReference type="EMBL" id="MBO1358504.1"/>
    </source>
</evidence>
<dbReference type="EMBL" id="JAFVMF010000001">
    <property type="protein sequence ID" value="MBO1358504.1"/>
    <property type="molecule type" value="Genomic_DNA"/>
</dbReference>
<dbReference type="Pfam" id="PF08402">
    <property type="entry name" value="TOBE_2"/>
    <property type="match status" value="1"/>
</dbReference>
<dbReference type="GO" id="GO:0005524">
    <property type="term" value="F:ATP binding"/>
    <property type="evidence" value="ECO:0007669"/>
    <property type="project" value="UniProtKB-KW"/>
</dbReference>
<dbReference type="PROSITE" id="PS00211">
    <property type="entry name" value="ABC_TRANSPORTER_1"/>
    <property type="match status" value="1"/>
</dbReference>
<dbReference type="InterPro" id="IPR003439">
    <property type="entry name" value="ABC_transporter-like_ATP-bd"/>
</dbReference>
<keyword evidence="3 5" id="KW-0067">ATP-binding</keyword>
<evidence type="ECO:0000313" key="6">
    <source>
        <dbReference type="Proteomes" id="UP000664771"/>
    </source>
</evidence>
<evidence type="ECO:0000256" key="1">
    <source>
        <dbReference type="ARBA" id="ARBA00022448"/>
    </source>
</evidence>
<reference evidence="5 6" key="1">
    <citation type="submission" date="2021-03" db="EMBL/GenBank/DDBJ databases">
        <title>The complete genome sequence of Acetobacter sacchari TBRC 11175.</title>
        <authorList>
            <person name="Charoenyingcharoen P."/>
            <person name="Yukphan P."/>
        </authorList>
    </citation>
    <scope>NUCLEOTIDE SEQUENCE [LARGE SCALE GENOMIC DNA]</scope>
    <source>
        <strain evidence="5 6">TBRC 11175</strain>
    </source>
</reference>
<dbReference type="SMART" id="SM00382">
    <property type="entry name" value="AAA"/>
    <property type="match status" value="1"/>
</dbReference>
<comment type="caution">
    <text evidence="5">The sequence shown here is derived from an EMBL/GenBank/DDBJ whole genome shotgun (WGS) entry which is preliminary data.</text>
</comment>
<evidence type="ECO:0000259" key="4">
    <source>
        <dbReference type="PROSITE" id="PS50893"/>
    </source>
</evidence>
<accession>A0ABS3LRH5</accession>
<dbReference type="InterPro" id="IPR008995">
    <property type="entry name" value="Mo/tungstate-bd_C_term_dom"/>
</dbReference>
<keyword evidence="6" id="KW-1185">Reference proteome</keyword>
<evidence type="ECO:0000256" key="2">
    <source>
        <dbReference type="ARBA" id="ARBA00022741"/>
    </source>
</evidence>
<proteinExistence type="predicted"/>
<name>A0ABS3LRH5_9PROT</name>
<organism evidence="5 6">
    <name type="scientific">Acetobacter sacchari</name>
    <dbReference type="NCBI Taxonomy" id="2661687"/>
    <lineage>
        <taxon>Bacteria</taxon>
        <taxon>Pseudomonadati</taxon>
        <taxon>Pseudomonadota</taxon>
        <taxon>Alphaproteobacteria</taxon>
        <taxon>Acetobacterales</taxon>
        <taxon>Acetobacteraceae</taxon>
        <taxon>Acetobacter</taxon>
    </lineage>
</organism>
<dbReference type="InterPro" id="IPR027417">
    <property type="entry name" value="P-loop_NTPase"/>
</dbReference>
<dbReference type="Pfam" id="PF00005">
    <property type="entry name" value="ABC_tran"/>
    <property type="match status" value="1"/>
</dbReference>
<evidence type="ECO:0000256" key="3">
    <source>
        <dbReference type="ARBA" id="ARBA00022840"/>
    </source>
</evidence>
<keyword evidence="2" id="KW-0547">Nucleotide-binding</keyword>
<sequence>MNSFFSGKPVALNQVRKSYNGTGILKNISLDISAGRFCTFLGASGSGKSTLLKIIAGFEYADSGEISIGGRNMAQVPARRRNIGMVFQNYALFPNMSVARNIAFGLETRRVSRNETRARVNEMLEIIGLSGFGDRLPSELSGGQQQRVALARAMVIRPDVLLMDEPLGALDRVIRQSLQTQIKDIQRSFGITILFVTHDQEEALHMSDDVVIMRDGMIEQIGSPQDLYARPINRFVGSFLGDCNFISRNGKEYAIRPEATHVGDASNGRDHILDGVLSQIVFLGGREKLTVMVGDMNFTAIRNVSNTNEPIVPGSPVRIGFSLRDATALAK</sequence>
<protein>
    <submittedName>
        <fullName evidence="5">ABC transporter ATP-binding protein</fullName>
    </submittedName>
</protein>
<dbReference type="PANTHER" id="PTHR42781:SF4">
    <property type="entry name" value="SPERMIDINE_PUTRESCINE IMPORT ATP-BINDING PROTEIN POTA"/>
    <property type="match status" value="1"/>
</dbReference>
<dbReference type="PANTHER" id="PTHR42781">
    <property type="entry name" value="SPERMIDINE/PUTRESCINE IMPORT ATP-BINDING PROTEIN POTA"/>
    <property type="match status" value="1"/>
</dbReference>
<dbReference type="InterPro" id="IPR003593">
    <property type="entry name" value="AAA+_ATPase"/>
</dbReference>
<keyword evidence="1" id="KW-0813">Transport</keyword>
<dbReference type="Proteomes" id="UP000664771">
    <property type="component" value="Unassembled WGS sequence"/>
</dbReference>
<dbReference type="InterPro" id="IPR017871">
    <property type="entry name" value="ABC_transporter-like_CS"/>
</dbReference>